<dbReference type="AlphaFoldDB" id="A0A849C2Q8"/>
<organism evidence="2 3">
    <name type="scientific">Pseudokineococcus marinus</name>
    <dbReference type="NCBI Taxonomy" id="351215"/>
    <lineage>
        <taxon>Bacteria</taxon>
        <taxon>Bacillati</taxon>
        <taxon>Actinomycetota</taxon>
        <taxon>Actinomycetes</taxon>
        <taxon>Kineosporiales</taxon>
        <taxon>Kineosporiaceae</taxon>
        <taxon>Pseudokineococcus</taxon>
    </lineage>
</organism>
<dbReference type="EMBL" id="JABEMA010000225">
    <property type="protein sequence ID" value="NNH23938.1"/>
    <property type="molecule type" value="Genomic_DNA"/>
</dbReference>
<accession>A0A849C2Q8</accession>
<keyword evidence="3" id="KW-1185">Reference proteome</keyword>
<comment type="caution">
    <text evidence="2">The sequence shown here is derived from an EMBL/GenBank/DDBJ whole genome shotgun (WGS) entry which is preliminary data.</text>
</comment>
<keyword evidence="1" id="KW-0472">Membrane</keyword>
<name>A0A849C2Q8_9ACTN</name>
<proteinExistence type="predicted"/>
<gene>
    <name evidence="2" type="ORF">HLB09_12740</name>
</gene>
<evidence type="ECO:0000256" key="1">
    <source>
        <dbReference type="SAM" id="Phobius"/>
    </source>
</evidence>
<feature type="transmembrane region" description="Helical" evidence="1">
    <location>
        <begin position="6"/>
        <end position="28"/>
    </location>
</feature>
<evidence type="ECO:0000313" key="3">
    <source>
        <dbReference type="Proteomes" id="UP000555552"/>
    </source>
</evidence>
<dbReference type="RefSeq" id="WP_171203720.1">
    <property type="nucleotide sequence ID" value="NZ_BAAANP010000010.1"/>
</dbReference>
<reference evidence="2 3" key="1">
    <citation type="submission" date="2020-05" db="EMBL/GenBank/DDBJ databases">
        <title>MicrobeNet Type strains.</title>
        <authorList>
            <person name="Nicholson A.C."/>
        </authorList>
    </citation>
    <scope>NUCLEOTIDE SEQUENCE [LARGE SCALE GENOMIC DNA]</scope>
    <source>
        <strain evidence="2 3">JCM 14547</strain>
    </source>
</reference>
<dbReference type="Proteomes" id="UP000555552">
    <property type="component" value="Unassembled WGS sequence"/>
</dbReference>
<keyword evidence="1" id="KW-1133">Transmembrane helix</keyword>
<sequence>MEDGTGALVGAVITASAAVLAVVVAQLATARRERRQRVYARERAALLDAQDAALVARTALRAVGTALERAAREVAPSAHVVVAVPADLEAARSEAEGRLDVRLARVATRDVVDAARAWQQRARWAFLGDEDVTARDEDDAWGALNAAVAAALDDRGWWERRRGR</sequence>
<protein>
    <submittedName>
        <fullName evidence="2">Uncharacterized protein</fullName>
    </submittedName>
</protein>
<keyword evidence="1" id="KW-0812">Transmembrane</keyword>
<evidence type="ECO:0000313" key="2">
    <source>
        <dbReference type="EMBL" id="NNH23938.1"/>
    </source>
</evidence>